<evidence type="ECO:0000313" key="3">
    <source>
        <dbReference type="EMBL" id="ORE85967.1"/>
    </source>
</evidence>
<comment type="caution">
    <text evidence="3">The sequence shown here is derived from an EMBL/GenBank/DDBJ whole genome shotgun (WGS) entry which is preliminary data.</text>
</comment>
<reference evidence="3 4" key="1">
    <citation type="submission" date="2013-04" db="EMBL/GenBank/DDBJ databases">
        <title>Oceanococcus atlanticus 22II-S10r2 Genome Sequencing.</title>
        <authorList>
            <person name="Lai Q."/>
            <person name="Li G."/>
            <person name="Shao Z."/>
        </authorList>
    </citation>
    <scope>NUCLEOTIDE SEQUENCE [LARGE SCALE GENOMIC DNA]</scope>
    <source>
        <strain evidence="3 4">22II-S10r2</strain>
    </source>
</reference>
<proteinExistence type="predicted"/>
<organism evidence="3 4">
    <name type="scientific">Oceanococcus atlanticus</name>
    <dbReference type="NCBI Taxonomy" id="1317117"/>
    <lineage>
        <taxon>Bacteria</taxon>
        <taxon>Pseudomonadati</taxon>
        <taxon>Pseudomonadota</taxon>
        <taxon>Gammaproteobacteria</taxon>
        <taxon>Chromatiales</taxon>
        <taxon>Oceanococcaceae</taxon>
        <taxon>Oceanococcus</taxon>
    </lineage>
</organism>
<dbReference type="Pfam" id="PF13649">
    <property type="entry name" value="Methyltransf_25"/>
    <property type="match status" value="1"/>
</dbReference>
<evidence type="ECO:0000259" key="2">
    <source>
        <dbReference type="Pfam" id="PF13649"/>
    </source>
</evidence>
<dbReference type="Gene3D" id="3.40.50.150">
    <property type="entry name" value="Vaccinia Virus protein VP39"/>
    <property type="match status" value="1"/>
</dbReference>
<dbReference type="CDD" id="cd02440">
    <property type="entry name" value="AdoMet_MTases"/>
    <property type="match status" value="1"/>
</dbReference>
<feature type="domain" description="Methyltransferase" evidence="2">
    <location>
        <begin position="49"/>
        <end position="146"/>
    </location>
</feature>
<dbReference type="OrthoDB" id="9779941at2"/>
<evidence type="ECO:0000313" key="4">
    <source>
        <dbReference type="Proteomes" id="UP000192342"/>
    </source>
</evidence>
<accession>A0A1Y1SBE1</accession>
<dbReference type="RefSeq" id="WP_083561996.1">
    <property type="nucleotide sequence ID" value="NZ_AQQV01000003.1"/>
</dbReference>
<keyword evidence="1 3" id="KW-0808">Transferase</keyword>
<dbReference type="GO" id="GO:0008168">
    <property type="term" value="F:methyltransferase activity"/>
    <property type="evidence" value="ECO:0007669"/>
    <property type="project" value="UniProtKB-KW"/>
</dbReference>
<evidence type="ECO:0000256" key="1">
    <source>
        <dbReference type="ARBA" id="ARBA00022679"/>
    </source>
</evidence>
<protein>
    <submittedName>
        <fullName evidence="3">SAM-dependent methyltransferase</fullName>
    </submittedName>
</protein>
<dbReference type="GO" id="GO:0032259">
    <property type="term" value="P:methylation"/>
    <property type="evidence" value="ECO:0007669"/>
    <property type="project" value="UniProtKB-KW"/>
</dbReference>
<dbReference type="InterPro" id="IPR041698">
    <property type="entry name" value="Methyltransf_25"/>
</dbReference>
<sequence length="232" mass="25776">MQADELTALFDQQAKDYDARWSRTAPIRTCLHLLLESFFSTLPSHAQLLCVGAGTGAEVAYLAERMPHWRFTVVEPSGAMLEKCRLRAEAEGFASRCQLHHGYLDQLPQGVAFDAATCFLVSQFMLDQDQRRRFFESIGRRLKPGGLLASSDLSADTQSPDYATLLAAWMSMMGRAQLSEIDIANLREAYAKDVAIVAPGELEVLIKNAGFSSVVGFFQAGLMRAWCSRWQS</sequence>
<name>A0A1Y1SBE1_9GAMM</name>
<dbReference type="AlphaFoldDB" id="A0A1Y1SBE1"/>
<dbReference type="InterPro" id="IPR029063">
    <property type="entry name" value="SAM-dependent_MTases_sf"/>
</dbReference>
<gene>
    <name evidence="3" type="ORF">ATO7_11758</name>
</gene>
<dbReference type="EMBL" id="AQQV01000003">
    <property type="protein sequence ID" value="ORE85967.1"/>
    <property type="molecule type" value="Genomic_DNA"/>
</dbReference>
<keyword evidence="3" id="KW-0489">Methyltransferase</keyword>
<dbReference type="Proteomes" id="UP000192342">
    <property type="component" value="Unassembled WGS sequence"/>
</dbReference>
<dbReference type="PANTHER" id="PTHR43861">
    <property type="entry name" value="TRANS-ACONITATE 2-METHYLTRANSFERASE-RELATED"/>
    <property type="match status" value="1"/>
</dbReference>
<dbReference type="SUPFAM" id="SSF53335">
    <property type="entry name" value="S-adenosyl-L-methionine-dependent methyltransferases"/>
    <property type="match status" value="1"/>
</dbReference>
<keyword evidence="4" id="KW-1185">Reference proteome</keyword>
<dbReference type="STRING" id="1317117.ATO7_11758"/>